<keyword evidence="5 7" id="KW-0597">Phosphoprotein</keyword>
<dbReference type="EC" id="3.1.1.61" evidence="5"/>
<sequence>MVKTGPLRVLVVDDSAYNRRNIADILSGSDEVEVVGKAGDGEEALRLALSLKPDVITLDLEMPKMDGFTFLRILMVRQPTPVIVVSSYSQKENVFKALELGAVDFVAKPSQRLAPDASLRREILQKVLLVRYLRPLAAVSQRNSAIPPLPRSTATPPVLSTPQPEQPSARSVANIAARFIVGIGSSTGGPTALLEILSRVPEKFAGAILIAQHMPEKFTRTFAERLDRKSAIRVSEAVDGDIVTARRAFICPGKMCMEAVVSQGPSGMGWNEIRLRVGPPSQHDRYIPSADRLLRSLAPVGSRAYGVILTGMGDDGVAGARAIRAGGGTIIAESEETAVVYGMPRAAVKAGVVNEVMGLPQIVDWVAQLS</sequence>
<feature type="compositionally biased region" description="Polar residues" evidence="8">
    <location>
        <begin position="152"/>
        <end position="167"/>
    </location>
</feature>
<feature type="active site" evidence="5 6">
    <location>
        <position position="213"/>
    </location>
</feature>
<keyword evidence="11" id="KW-0489">Methyltransferase</keyword>
<dbReference type="GO" id="GO:0032259">
    <property type="term" value="P:methylation"/>
    <property type="evidence" value="ECO:0007669"/>
    <property type="project" value="UniProtKB-KW"/>
</dbReference>
<dbReference type="EC" id="3.5.1.44" evidence="5"/>
<comment type="similarity">
    <text evidence="5">Belongs to the CheB family.</text>
</comment>
<keyword evidence="1 5" id="KW-0963">Cytoplasm</keyword>
<feature type="region of interest" description="Disordered" evidence="8">
    <location>
        <begin position="145"/>
        <end position="167"/>
    </location>
</feature>
<comment type="caution">
    <text evidence="11">The sequence shown here is derived from an EMBL/GenBank/DDBJ whole genome shotgun (WGS) entry which is preliminary data.</text>
</comment>
<dbReference type="PIRSF" id="PIRSF000876">
    <property type="entry name" value="RR_chemtxs_CheB"/>
    <property type="match status" value="1"/>
</dbReference>
<comment type="catalytic activity">
    <reaction evidence="4 5">
        <text>[protein]-L-glutamate 5-O-methyl ester + H2O = L-glutamyl-[protein] + methanol + H(+)</text>
        <dbReference type="Rhea" id="RHEA:23236"/>
        <dbReference type="Rhea" id="RHEA-COMP:10208"/>
        <dbReference type="Rhea" id="RHEA-COMP:10311"/>
        <dbReference type="ChEBI" id="CHEBI:15377"/>
        <dbReference type="ChEBI" id="CHEBI:15378"/>
        <dbReference type="ChEBI" id="CHEBI:17790"/>
        <dbReference type="ChEBI" id="CHEBI:29973"/>
        <dbReference type="ChEBI" id="CHEBI:82795"/>
        <dbReference type="EC" id="3.1.1.61"/>
    </reaction>
</comment>
<dbReference type="NCBIfam" id="NF001965">
    <property type="entry name" value="PRK00742.1"/>
    <property type="match status" value="1"/>
</dbReference>
<dbReference type="SMART" id="SM00448">
    <property type="entry name" value="REC"/>
    <property type="match status" value="1"/>
</dbReference>
<keyword evidence="11" id="KW-0808">Transferase</keyword>
<dbReference type="SUPFAM" id="SSF52738">
    <property type="entry name" value="Methylesterase CheB, C-terminal domain"/>
    <property type="match status" value="1"/>
</dbReference>
<dbReference type="PROSITE" id="PS50122">
    <property type="entry name" value="CHEB"/>
    <property type="match status" value="1"/>
</dbReference>
<reference evidence="11 12" key="1">
    <citation type="submission" date="2022-11" db="EMBL/GenBank/DDBJ databases">
        <title>Minimal conservation of predation-associated metabolite biosynthetic gene clusters underscores biosynthetic potential of Myxococcota including descriptions for ten novel species: Archangium lansinium sp. nov., Myxococcus landrumus sp. nov., Nannocystis bai.</title>
        <authorList>
            <person name="Ahearne A."/>
            <person name="Stevens C."/>
            <person name="Dowd S."/>
        </authorList>
    </citation>
    <scope>NUCLEOTIDE SEQUENCE [LARGE SCALE GENOMIC DNA]</scope>
    <source>
        <strain evidence="11 12">RJM3</strain>
    </source>
</reference>
<dbReference type="EMBL" id="JAQNDO010000001">
    <property type="protein sequence ID" value="MDC0741453.1"/>
    <property type="molecule type" value="Genomic_DNA"/>
</dbReference>
<evidence type="ECO:0000256" key="2">
    <source>
        <dbReference type="ARBA" id="ARBA00022500"/>
    </source>
</evidence>
<evidence type="ECO:0000259" key="9">
    <source>
        <dbReference type="PROSITE" id="PS50110"/>
    </source>
</evidence>
<dbReference type="PANTHER" id="PTHR42872">
    <property type="entry name" value="PROTEIN-GLUTAMATE METHYLESTERASE/PROTEIN-GLUTAMINE GLUTAMINASE"/>
    <property type="match status" value="1"/>
</dbReference>
<feature type="active site" evidence="5 6">
    <location>
        <position position="315"/>
    </location>
</feature>
<dbReference type="Gene3D" id="3.40.50.180">
    <property type="entry name" value="Methylesterase CheB, C-terminal domain"/>
    <property type="match status" value="1"/>
</dbReference>
<keyword evidence="12" id="KW-1185">Reference proteome</keyword>
<dbReference type="Gene3D" id="3.40.50.2300">
    <property type="match status" value="1"/>
</dbReference>
<dbReference type="CDD" id="cd17541">
    <property type="entry name" value="REC_CheB-like"/>
    <property type="match status" value="1"/>
</dbReference>
<feature type="domain" description="CheB-type methylesterase" evidence="10">
    <location>
        <begin position="174"/>
        <end position="362"/>
    </location>
</feature>
<dbReference type="InterPro" id="IPR035909">
    <property type="entry name" value="CheB_C"/>
</dbReference>
<gene>
    <name evidence="5 11" type="primary">cheB</name>
    <name evidence="11" type="ORF">POL67_08860</name>
</gene>
<keyword evidence="2 5" id="KW-0145">Chemotaxis</keyword>
<dbReference type="SUPFAM" id="SSF52172">
    <property type="entry name" value="CheY-like"/>
    <property type="match status" value="1"/>
</dbReference>
<keyword evidence="3 5" id="KW-0378">Hydrolase</keyword>
<evidence type="ECO:0000256" key="7">
    <source>
        <dbReference type="PROSITE-ProRule" id="PRU00169"/>
    </source>
</evidence>
<comment type="PTM">
    <text evidence="5">Phosphorylated by CheA. Phosphorylation of the N-terminal regulatory domain activates the methylesterase activity.</text>
</comment>
<dbReference type="Pfam" id="PF00072">
    <property type="entry name" value="Response_reg"/>
    <property type="match status" value="1"/>
</dbReference>
<dbReference type="InterPro" id="IPR008248">
    <property type="entry name" value="CheB-like"/>
</dbReference>
<evidence type="ECO:0000313" key="12">
    <source>
        <dbReference type="Proteomes" id="UP001221411"/>
    </source>
</evidence>
<evidence type="ECO:0000256" key="6">
    <source>
        <dbReference type="PROSITE-ProRule" id="PRU00050"/>
    </source>
</evidence>
<proteinExistence type="inferred from homology"/>
<dbReference type="GO" id="GO:0008984">
    <property type="term" value="F:protein-glutamate methylesterase activity"/>
    <property type="evidence" value="ECO:0007669"/>
    <property type="project" value="UniProtKB-EC"/>
</dbReference>
<dbReference type="PANTHER" id="PTHR42872:SF6">
    <property type="entry name" value="PROTEIN-GLUTAMATE METHYLESTERASE_PROTEIN-GLUTAMINE GLUTAMINASE"/>
    <property type="match status" value="1"/>
</dbReference>
<comment type="function">
    <text evidence="5">Involved in chemotaxis. Part of a chemotaxis signal transduction system that modulates chemotaxis in response to various stimuli. Catalyzes the demethylation of specific methylglutamate residues introduced into the chemoreceptors (methyl-accepting chemotaxis proteins or MCP) by CheR. Also mediates the irreversible deamidation of specific glutamine residues to glutamic acid.</text>
</comment>
<comment type="subcellular location">
    <subcellularLocation>
        <location evidence="5">Cytoplasm</location>
    </subcellularLocation>
</comment>
<organism evidence="11 12">
    <name type="scientific">Polyangium mundeleinium</name>
    <dbReference type="NCBI Taxonomy" id="2995306"/>
    <lineage>
        <taxon>Bacteria</taxon>
        <taxon>Pseudomonadati</taxon>
        <taxon>Myxococcota</taxon>
        <taxon>Polyangia</taxon>
        <taxon>Polyangiales</taxon>
        <taxon>Polyangiaceae</taxon>
        <taxon>Polyangium</taxon>
    </lineage>
</organism>
<comment type="domain">
    <text evidence="5">Contains a C-terminal catalytic domain, and an N-terminal region which modulates catalytic activity.</text>
</comment>
<evidence type="ECO:0000259" key="10">
    <source>
        <dbReference type="PROSITE" id="PS50122"/>
    </source>
</evidence>
<dbReference type="PROSITE" id="PS50110">
    <property type="entry name" value="RESPONSE_REGULATORY"/>
    <property type="match status" value="1"/>
</dbReference>
<dbReference type="InterPro" id="IPR011006">
    <property type="entry name" value="CheY-like_superfamily"/>
</dbReference>
<name>A0ABT5EJS8_9BACT</name>
<accession>A0ABT5EJS8</accession>
<dbReference type="InterPro" id="IPR000673">
    <property type="entry name" value="Sig_transdc_resp-reg_Me-estase"/>
</dbReference>
<dbReference type="Proteomes" id="UP001221411">
    <property type="component" value="Unassembled WGS sequence"/>
</dbReference>
<dbReference type="CDD" id="cd16432">
    <property type="entry name" value="CheB_Rec"/>
    <property type="match status" value="1"/>
</dbReference>
<dbReference type="HAMAP" id="MF_00099">
    <property type="entry name" value="CheB_chemtxs"/>
    <property type="match status" value="1"/>
</dbReference>
<evidence type="ECO:0000256" key="5">
    <source>
        <dbReference type="HAMAP-Rule" id="MF_00099"/>
    </source>
</evidence>
<dbReference type="GO" id="GO:0008168">
    <property type="term" value="F:methyltransferase activity"/>
    <property type="evidence" value="ECO:0007669"/>
    <property type="project" value="UniProtKB-KW"/>
</dbReference>
<evidence type="ECO:0000256" key="1">
    <source>
        <dbReference type="ARBA" id="ARBA00022490"/>
    </source>
</evidence>
<dbReference type="Pfam" id="PF01339">
    <property type="entry name" value="CheB_methylest"/>
    <property type="match status" value="1"/>
</dbReference>
<protein>
    <recommendedName>
        <fullName evidence="5">Protein-glutamate methylesterase/protein-glutamine glutaminase</fullName>
        <ecNumber evidence="5">3.1.1.61</ecNumber>
        <ecNumber evidence="5">3.5.1.44</ecNumber>
    </recommendedName>
</protein>
<comment type="catalytic activity">
    <reaction evidence="5">
        <text>L-glutaminyl-[protein] + H2O = L-glutamyl-[protein] + NH4(+)</text>
        <dbReference type="Rhea" id="RHEA:16441"/>
        <dbReference type="Rhea" id="RHEA-COMP:10207"/>
        <dbReference type="Rhea" id="RHEA-COMP:10208"/>
        <dbReference type="ChEBI" id="CHEBI:15377"/>
        <dbReference type="ChEBI" id="CHEBI:28938"/>
        <dbReference type="ChEBI" id="CHEBI:29973"/>
        <dbReference type="ChEBI" id="CHEBI:30011"/>
        <dbReference type="EC" id="3.5.1.44"/>
    </reaction>
</comment>
<evidence type="ECO:0000256" key="8">
    <source>
        <dbReference type="SAM" id="MobiDB-lite"/>
    </source>
</evidence>
<dbReference type="InterPro" id="IPR001789">
    <property type="entry name" value="Sig_transdc_resp-reg_receiver"/>
</dbReference>
<feature type="modified residue" description="4-aspartylphosphate" evidence="5 7">
    <location>
        <position position="59"/>
    </location>
</feature>
<feature type="active site" evidence="5 6">
    <location>
        <position position="186"/>
    </location>
</feature>
<evidence type="ECO:0000256" key="3">
    <source>
        <dbReference type="ARBA" id="ARBA00022801"/>
    </source>
</evidence>
<feature type="domain" description="Response regulatory" evidence="9">
    <location>
        <begin position="8"/>
        <end position="123"/>
    </location>
</feature>
<evidence type="ECO:0000313" key="11">
    <source>
        <dbReference type="EMBL" id="MDC0741453.1"/>
    </source>
</evidence>
<evidence type="ECO:0000256" key="4">
    <source>
        <dbReference type="ARBA" id="ARBA00048267"/>
    </source>
</evidence>